<accession>A0A6I4SKK2</accession>
<keyword evidence="1" id="KW-0812">Transmembrane</keyword>
<protein>
    <recommendedName>
        <fullName evidence="5">Lipoprotein</fullName>
    </recommendedName>
</protein>
<keyword evidence="1" id="KW-0472">Membrane</keyword>
<dbReference type="AlphaFoldDB" id="A0A6I4SKK2"/>
<feature type="transmembrane region" description="Helical" evidence="1">
    <location>
        <begin position="69"/>
        <end position="89"/>
    </location>
</feature>
<dbReference type="Proteomes" id="UP000468943">
    <property type="component" value="Unassembled WGS sequence"/>
</dbReference>
<dbReference type="PROSITE" id="PS51257">
    <property type="entry name" value="PROKAR_LIPOPROTEIN"/>
    <property type="match status" value="1"/>
</dbReference>
<reference evidence="3 4" key="1">
    <citation type="submission" date="2019-12" db="EMBL/GenBank/DDBJ databases">
        <title>Genomic-based taxomic classification of the family Erythrobacteraceae.</title>
        <authorList>
            <person name="Xu L."/>
        </authorList>
    </citation>
    <scope>NUCLEOTIDE SEQUENCE [LARGE SCALE GENOMIC DNA]</scope>
    <source>
        <strain evidence="3 4">JCM 17802</strain>
    </source>
</reference>
<keyword evidence="4" id="KW-1185">Reference proteome</keyword>
<dbReference type="EMBL" id="WTYS01000001">
    <property type="protein sequence ID" value="MXO55988.1"/>
    <property type="molecule type" value="Genomic_DNA"/>
</dbReference>
<keyword evidence="2" id="KW-0732">Signal</keyword>
<dbReference type="OrthoDB" id="165386at2"/>
<evidence type="ECO:0000313" key="3">
    <source>
        <dbReference type="EMBL" id="MXO55988.1"/>
    </source>
</evidence>
<feature type="transmembrane region" description="Helical" evidence="1">
    <location>
        <begin position="36"/>
        <end position="57"/>
    </location>
</feature>
<dbReference type="RefSeq" id="WP_160597248.1">
    <property type="nucleotide sequence ID" value="NZ_WTYS01000001.1"/>
</dbReference>
<comment type="caution">
    <text evidence="3">The sequence shown here is derived from an EMBL/GenBank/DDBJ whole genome shotgun (WGS) entry which is preliminary data.</text>
</comment>
<evidence type="ECO:0000256" key="2">
    <source>
        <dbReference type="SAM" id="SignalP"/>
    </source>
</evidence>
<evidence type="ECO:0008006" key="5">
    <source>
        <dbReference type="Google" id="ProtNLM"/>
    </source>
</evidence>
<organism evidence="3 4">
    <name type="scientific">Pontixanthobacter gangjinensis</name>
    <dbReference type="NCBI Taxonomy" id="1028742"/>
    <lineage>
        <taxon>Bacteria</taxon>
        <taxon>Pseudomonadati</taxon>
        <taxon>Pseudomonadota</taxon>
        <taxon>Alphaproteobacteria</taxon>
        <taxon>Sphingomonadales</taxon>
        <taxon>Erythrobacteraceae</taxon>
        <taxon>Pontixanthobacter</taxon>
    </lineage>
</organism>
<gene>
    <name evidence="3" type="ORF">GRI36_03735</name>
</gene>
<feature type="chain" id="PRO_5026025075" description="Lipoprotein" evidence="2">
    <location>
        <begin position="21"/>
        <end position="95"/>
    </location>
</feature>
<name>A0A6I4SKK2_9SPHN</name>
<evidence type="ECO:0000256" key="1">
    <source>
        <dbReference type="SAM" id="Phobius"/>
    </source>
</evidence>
<feature type="signal peptide" evidence="2">
    <location>
        <begin position="1"/>
        <end position="20"/>
    </location>
</feature>
<keyword evidence="1" id="KW-1133">Transmembrane helix</keyword>
<proteinExistence type="predicted"/>
<evidence type="ECO:0000313" key="4">
    <source>
        <dbReference type="Proteomes" id="UP000468943"/>
    </source>
</evidence>
<sequence>MTKLNFAVGALLILTLSACASQIDAGIAQDPQTPGFLWGLWHGFIFPWSFIGSLFNPDIAVYAVPNRGGWYDFGFFLGVTVLGGGSFFGSKKRRD</sequence>